<evidence type="ECO:0000313" key="8">
    <source>
        <dbReference type="EMBL" id="NBG95711.1"/>
    </source>
</evidence>
<evidence type="ECO:0000256" key="1">
    <source>
        <dbReference type="ARBA" id="ARBA00005010"/>
    </source>
</evidence>
<comment type="caution">
    <text evidence="8">The sequence shown here is derived from an EMBL/GenBank/DDBJ whole genome shotgun (WGS) entry which is preliminary data.</text>
</comment>
<dbReference type="SUPFAM" id="SSF75615">
    <property type="entry name" value="Siroheme synthase middle domains-like"/>
    <property type="match status" value="1"/>
</dbReference>
<proteinExistence type="predicted"/>
<dbReference type="InterPro" id="IPR028281">
    <property type="entry name" value="Sirohaem_synthase_central"/>
</dbReference>
<dbReference type="Proteomes" id="UP000470384">
    <property type="component" value="Unassembled WGS sequence"/>
</dbReference>
<dbReference type="SUPFAM" id="SSF51735">
    <property type="entry name" value="NAD(P)-binding Rossmann-fold domains"/>
    <property type="match status" value="1"/>
</dbReference>
<name>A0A845QCH5_9HYPH</name>
<dbReference type="InterPro" id="IPR006367">
    <property type="entry name" value="Sirohaem_synthase_N"/>
</dbReference>
<sequence length="186" mass="19971">MFPVALDLTQLIAAVAGAGRAAKQRIRLLDEAGAKGVLVFALDADEELATMAGDRLVARLPDEADLDGIDILFVADLGAETETRLAAMARSRKVLLNTEDVRPLCDFHVPAMVRRGDLLLAVSTGGASPGLARRLKAHLAETFGEEWADHVSEIAGARARWREEGVSFADLGKRTNALIDEKGWLS</sequence>
<keyword evidence="9" id="KW-1185">Reference proteome</keyword>
<dbReference type="EC" id="1.3.1.76" evidence="2"/>
<dbReference type="GO" id="GO:0043115">
    <property type="term" value="F:precorrin-2 dehydrogenase activity"/>
    <property type="evidence" value="ECO:0007669"/>
    <property type="project" value="UniProtKB-EC"/>
</dbReference>
<dbReference type="OrthoDB" id="9815856at2"/>
<dbReference type="PANTHER" id="PTHR35330">
    <property type="entry name" value="SIROHEME BIOSYNTHESIS PROTEIN MET8"/>
    <property type="match status" value="1"/>
</dbReference>
<evidence type="ECO:0000256" key="2">
    <source>
        <dbReference type="ARBA" id="ARBA00012400"/>
    </source>
</evidence>
<evidence type="ECO:0000256" key="5">
    <source>
        <dbReference type="ARBA" id="ARBA00023244"/>
    </source>
</evidence>
<dbReference type="GO" id="GO:0019354">
    <property type="term" value="P:siroheme biosynthetic process"/>
    <property type="evidence" value="ECO:0007669"/>
    <property type="project" value="UniProtKB-UniPathway"/>
</dbReference>
<reference evidence="8 9" key="1">
    <citation type="journal article" date="2016" name="Int. J. Syst. Evol. Microbiol.">
        <title>Pyruvatibacter mobilis gen. nov., sp. nov., a marine bacterium from the culture broth of Picochlorum sp. 122.</title>
        <authorList>
            <person name="Wang G."/>
            <person name="Tang M."/>
            <person name="Wu H."/>
            <person name="Dai S."/>
            <person name="Li T."/>
            <person name="Chen C."/>
            <person name="He H."/>
            <person name="Fan J."/>
            <person name="Xiang W."/>
            <person name="Li X."/>
        </authorList>
    </citation>
    <scope>NUCLEOTIDE SEQUENCE [LARGE SCALE GENOMIC DNA]</scope>
    <source>
        <strain evidence="8 9">GYP-11</strain>
    </source>
</reference>
<evidence type="ECO:0000256" key="4">
    <source>
        <dbReference type="ARBA" id="ARBA00023027"/>
    </source>
</evidence>
<gene>
    <name evidence="8" type="ORF">GTQ45_08190</name>
</gene>
<evidence type="ECO:0000256" key="6">
    <source>
        <dbReference type="ARBA" id="ARBA00047561"/>
    </source>
</evidence>
<dbReference type="Gene3D" id="3.40.50.720">
    <property type="entry name" value="NAD(P)-binding Rossmann-like Domain"/>
    <property type="match status" value="1"/>
</dbReference>
<dbReference type="InterPro" id="IPR036291">
    <property type="entry name" value="NAD(P)-bd_dom_sf"/>
</dbReference>
<dbReference type="NCBIfam" id="TIGR01470">
    <property type="entry name" value="cysG_Nterm"/>
    <property type="match status" value="1"/>
</dbReference>
<dbReference type="EMBL" id="WXYQ01000006">
    <property type="protein sequence ID" value="NBG95711.1"/>
    <property type="molecule type" value="Genomic_DNA"/>
</dbReference>
<comment type="catalytic activity">
    <reaction evidence="6">
        <text>precorrin-2 + NAD(+) = sirohydrochlorin + NADH + 2 H(+)</text>
        <dbReference type="Rhea" id="RHEA:15613"/>
        <dbReference type="ChEBI" id="CHEBI:15378"/>
        <dbReference type="ChEBI" id="CHEBI:57540"/>
        <dbReference type="ChEBI" id="CHEBI:57945"/>
        <dbReference type="ChEBI" id="CHEBI:58351"/>
        <dbReference type="ChEBI" id="CHEBI:58827"/>
        <dbReference type="EC" id="1.3.1.76"/>
    </reaction>
</comment>
<keyword evidence="3" id="KW-0560">Oxidoreductase</keyword>
<dbReference type="UniPathway" id="UPA00262">
    <property type="reaction ID" value="UER00222"/>
</dbReference>
<dbReference type="Pfam" id="PF13241">
    <property type="entry name" value="NAD_binding_7"/>
    <property type="match status" value="1"/>
</dbReference>
<dbReference type="GeneID" id="300654413"/>
<dbReference type="Gene3D" id="3.30.160.110">
    <property type="entry name" value="Siroheme synthase, domain 2"/>
    <property type="match status" value="1"/>
</dbReference>
<dbReference type="AlphaFoldDB" id="A0A845QCH5"/>
<dbReference type="Pfam" id="PF14824">
    <property type="entry name" value="Sirohm_synth_M"/>
    <property type="match status" value="1"/>
</dbReference>
<keyword evidence="5" id="KW-0627">Porphyrin biosynthesis</keyword>
<keyword evidence="4" id="KW-0520">NAD</keyword>
<comment type="pathway">
    <text evidence="1">Porphyrin-containing compound metabolism; siroheme biosynthesis; sirohydrochlorin from precorrin-2: step 1/1.</text>
</comment>
<evidence type="ECO:0000256" key="3">
    <source>
        <dbReference type="ARBA" id="ARBA00023002"/>
    </source>
</evidence>
<dbReference type="RefSeq" id="WP_160588121.1">
    <property type="nucleotide sequence ID" value="NZ_BMHN01000001.1"/>
</dbReference>
<evidence type="ECO:0000313" key="9">
    <source>
        <dbReference type="Proteomes" id="UP000470384"/>
    </source>
</evidence>
<feature type="domain" description="Siroheme synthase central" evidence="7">
    <location>
        <begin position="115"/>
        <end position="141"/>
    </location>
</feature>
<dbReference type="InterPro" id="IPR028161">
    <property type="entry name" value="Met8-like"/>
</dbReference>
<accession>A0A845QCH5</accession>
<protein>
    <recommendedName>
        <fullName evidence="2">precorrin-2 dehydrogenase</fullName>
        <ecNumber evidence="2">1.3.1.76</ecNumber>
    </recommendedName>
</protein>
<dbReference type="PANTHER" id="PTHR35330:SF1">
    <property type="entry name" value="SIROHEME BIOSYNTHESIS PROTEIN MET8"/>
    <property type="match status" value="1"/>
</dbReference>
<evidence type="ECO:0000259" key="7">
    <source>
        <dbReference type="Pfam" id="PF14824"/>
    </source>
</evidence>
<organism evidence="8 9">
    <name type="scientific">Pyruvatibacter mobilis</name>
    <dbReference type="NCBI Taxonomy" id="1712261"/>
    <lineage>
        <taxon>Bacteria</taxon>
        <taxon>Pseudomonadati</taxon>
        <taxon>Pseudomonadota</taxon>
        <taxon>Alphaproteobacteria</taxon>
        <taxon>Hyphomicrobiales</taxon>
        <taxon>Parvibaculaceae</taxon>
        <taxon>Pyruvatibacter</taxon>
    </lineage>
</organism>
<dbReference type="GO" id="GO:0004325">
    <property type="term" value="F:ferrochelatase activity"/>
    <property type="evidence" value="ECO:0007669"/>
    <property type="project" value="InterPro"/>
</dbReference>